<dbReference type="EMBL" id="JAPEUY010000014">
    <property type="protein sequence ID" value="KAJ4366170.1"/>
    <property type="molecule type" value="Genomic_DNA"/>
</dbReference>
<dbReference type="Gene3D" id="3.40.50.720">
    <property type="entry name" value="NAD(P)-binding Rossmann-like Domain"/>
    <property type="match status" value="1"/>
</dbReference>
<evidence type="ECO:0000256" key="3">
    <source>
        <dbReference type="ARBA" id="ARBA00023002"/>
    </source>
</evidence>
<comment type="similarity">
    <text evidence="1">Belongs to the short-chain dehydrogenases/reductases (SDR) family.</text>
</comment>
<dbReference type="PANTHER" id="PTHR24320">
    <property type="entry name" value="RETINOL DEHYDROGENASE"/>
    <property type="match status" value="1"/>
</dbReference>
<gene>
    <name evidence="4" type="ORF">N0V83_007805</name>
</gene>
<dbReference type="InterPro" id="IPR036291">
    <property type="entry name" value="NAD(P)-bd_dom_sf"/>
</dbReference>
<dbReference type="InterPro" id="IPR002347">
    <property type="entry name" value="SDR_fam"/>
</dbReference>
<evidence type="ECO:0000256" key="1">
    <source>
        <dbReference type="ARBA" id="ARBA00006484"/>
    </source>
</evidence>
<dbReference type="GO" id="GO:0016491">
    <property type="term" value="F:oxidoreductase activity"/>
    <property type="evidence" value="ECO:0007669"/>
    <property type="project" value="UniProtKB-KW"/>
</dbReference>
<name>A0A9W8Y2G6_9PLEO</name>
<organism evidence="4 5">
    <name type="scientific">Neocucurbitaria cava</name>
    <dbReference type="NCBI Taxonomy" id="798079"/>
    <lineage>
        <taxon>Eukaryota</taxon>
        <taxon>Fungi</taxon>
        <taxon>Dikarya</taxon>
        <taxon>Ascomycota</taxon>
        <taxon>Pezizomycotina</taxon>
        <taxon>Dothideomycetes</taxon>
        <taxon>Pleosporomycetidae</taxon>
        <taxon>Pleosporales</taxon>
        <taxon>Pleosporineae</taxon>
        <taxon>Cucurbitariaceae</taxon>
        <taxon>Neocucurbitaria</taxon>
    </lineage>
</organism>
<comment type="caution">
    <text evidence="4">The sequence shown here is derived from an EMBL/GenBank/DDBJ whole genome shotgun (WGS) entry which is preliminary data.</text>
</comment>
<keyword evidence="2" id="KW-0521">NADP</keyword>
<accession>A0A9W8Y2G6</accession>
<keyword evidence="3" id="KW-0560">Oxidoreductase</keyword>
<dbReference type="PANTHER" id="PTHR24320:SF252">
    <property type="entry name" value="DEHYDROGENASE_REDUCTASE FAMILY PROTEIN, PUTATIVE (AFU_ORTHOLOGUE AFUA_3G08550)-RELATED"/>
    <property type="match status" value="1"/>
</dbReference>
<dbReference type="OrthoDB" id="542013at2759"/>
<sequence length="309" mass="33506">MSSITLNPSEPSSFKCFVRMSTTKNAPTTVTSPPPSFARKTVLITGASSGIGLSFARLLATLQVSHLILAVRSMQRGSEVAAELKKTFHNTKVDVYPLDMSSYDSVQDLVRRCDRLPQLDIVILNAGLANIDYKTSPSTGHEEVFQVNYLSTALLSILLLPVLRRKCKDNRNSPGRLTIVGSALGLDAKFPNRNAVPLLPSFSKPSTWTGLSSSSEQYGVTKLLLFVLVLRLAEMVRPEEVIVNLVEPGFTGSTGLGRGASGVLKSVVAIVHKLVARSPEQAAWTYVDAIAMRGAETHGSFVCNWEIYP</sequence>
<dbReference type="SUPFAM" id="SSF51735">
    <property type="entry name" value="NAD(P)-binding Rossmann-fold domains"/>
    <property type="match status" value="1"/>
</dbReference>
<evidence type="ECO:0000313" key="5">
    <source>
        <dbReference type="Proteomes" id="UP001140560"/>
    </source>
</evidence>
<reference evidence="4" key="1">
    <citation type="submission" date="2022-10" db="EMBL/GenBank/DDBJ databases">
        <title>Tapping the CABI collections for fungal endophytes: first genome assemblies for Collariella, Neodidymelliopsis, Ascochyta clinopodiicola, Didymella pomorum, Didymosphaeria variabile, Neocosmospora piperis and Neocucurbitaria cava.</title>
        <authorList>
            <person name="Hill R."/>
        </authorList>
    </citation>
    <scope>NUCLEOTIDE SEQUENCE</scope>
    <source>
        <strain evidence="4">IMI 356814</strain>
    </source>
</reference>
<dbReference type="AlphaFoldDB" id="A0A9W8Y2G6"/>
<protein>
    <submittedName>
        <fullName evidence="4">Uncharacterized protein</fullName>
    </submittedName>
</protein>
<dbReference type="Pfam" id="PF00106">
    <property type="entry name" value="adh_short"/>
    <property type="match status" value="1"/>
</dbReference>
<evidence type="ECO:0000256" key="2">
    <source>
        <dbReference type="ARBA" id="ARBA00022857"/>
    </source>
</evidence>
<keyword evidence="5" id="KW-1185">Reference proteome</keyword>
<evidence type="ECO:0000313" key="4">
    <source>
        <dbReference type="EMBL" id="KAJ4366170.1"/>
    </source>
</evidence>
<proteinExistence type="inferred from homology"/>
<dbReference type="PRINTS" id="PR00081">
    <property type="entry name" value="GDHRDH"/>
</dbReference>
<dbReference type="Proteomes" id="UP001140560">
    <property type="component" value="Unassembled WGS sequence"/>
</dbReference>